<dbReference type="AlphaFoldDB" id="A0A396C1R9"/>
<organism evidence="1 2">
    <name type="scientific">Bacteroides fragilis</name>
    <dbReference type="NCBI Taxonomy" id="817"/>
    <lineage>
        <taxon>Bacteria</taxon>
        <taxon>Pseudomonadati</taxon>
        <taxon>Bacteroidota</taxon>
        <taxon>Bacteroidia</taxon>
        <taxon>Bacteroidales</taxon>
        <taxon>Bacteroidaceae</taxon>
        <taxon>Bacteroides</taxon>
    </lineage>
</organism>
<evidence type="ECO:0000313" key="2">
    <source>
        <dbReference type="Proteomes" id="UP000266644"/>
    </source>
</evidence>
<gene>
    <name evidence="1" type="ORF">DW228_06490</name>
</gene>
<evidence type="ECO:0000313" key="1">
    <source>
        <dbReference type="EMBL" id="RHH14445.1"/>
    </source>
</evidence>
<proteinExistence type="predicted"/>
<comment type="caution">
    <text evidence="1">The sequence shown here is derived from an EMBL/GenBank/DDBJ whole genome shotgun (WGS) entry which is preliminary data.</text>
</comment>
<dbReference type="Proteomes" id="UP000266644">
    <property type="component" value="Unassembled WGS sequence"/>
</dbReference>
<dbReference type="EMBL" id="QRJE01000008">
    <property type="protein sequence ID" value="RHH14445.1"/>
    <property type="molecule type" value="Genomic_DNA"/>
</dbReference>
<reference evidence="1 2" key="1">
    <citation type="submission" date="2018-08" db="EMBL/GenBank/DDBJ databases">
        <title>A genome reference for cultivated species of the human gut microbiota.</title>
        <authorList>
            <person name="Zou Y."/>
            <person name="Xue W."/>
            <person name="Luo G."/>
        </authorList>
    </citation>
    <scope>NUCLEOTIDE SEQUENCE [LARGE SCALE GENOMIC DNA]</scope>
    <source>
        <strain evidence="1 2">AM18-6</strain>
    </source>
</reference>
<name>A0A396C1R9_BACFG</name>
<protein>
    <submittedName>
        <fullName evidence="1">Uncharacterized protein</fullName>
    </submittedName>
</protein>
<sequence>MMVTLTVIFGEEAVKRYEETNKLPSRQWLQIHGGYVGDKTFSTESECQAYVDALEESDNYFDWRTLKPVITLDVPRDCPYCEEWRTFFADRVRTVYCPDCGQIILNPDKQNSQCETKNEYHKKNTP</sequence>
<dbReference type="RefSeq" id="WP_122330093.1">
    <property type="nucleotide sequence ID" value="NZ_JAQDYY010000001.1"/>
</dbReference>
<accession>A0A396C1R9</accession>